<protein>
    <submittedName>
        <fullName evidence="2">Uncharacterized protein</fullName>
    </submittedName>
</protein>
<dbReference type="AlphaFoldDB" id="A0AAU7Z582"/>
<reference evidence="2" key="2">
    <citation type="journal article" date="2024" name="Environ. Microbiol.">
        <title>Genome analysis and description of Tunturibacter gen. nov. expands the diversity of Terriglobia in tundra soils.</title>
        <authorList>
            <person name="Messyasz A."/>
            <person name="Mannisto M.K."/>
            <person name="Kerkhof L.J."/>
            <person name="Haggblom M.M."/>
        </authorList>
    </citation>
    <scope>NUCLEOTIDE SEQUENCE</scope>
    <source>
        <strain evidence="2">M8UP39</strain>
    </source>
</reference>
<name>A0AAU7Z582_9BACT</name>
<organism evidence="2">
    <name type="scientific">Tunturiibacter gelidiferens</name>
    <dbReference type="NCBI Taxonomy" id="3069689"/>
    <lineage>
        <taxon>Bacteria</taxon>
        <taxon>Pseudomonadati</taxon>
        <taxon>Acidobacteriota</taxon>
        <taxon>Terriglobia</taxon>
        <taxon>Terriglobales</taxon>
        <taxon>Acidobacteriaceae</taxon>
        <taxon>Tunturiibacter</taxon>
    </lineage>
</organism>
<evidence type="ECO:0000313" key="2">
    <source>
        <dbReference type="EMBL" id="XCB24115.1"/>
    </source>
</evidence>
<dbReference type="RefSeq" id="WP_353073501.1">
    <property type="nucleotide sequence ID" value="NZ_CP132938.1"/>
</dbReference>
<gene>
    <name evidence="2" type="ORF">RBB81_09370</name>
</gene>
<reference evidence="2" key="1">
    <citation type="submission" date="2023-08" db="EMBL/GenBank/DDBJ databases">
        <authorList>
            <person name="Messyasz A."/>
            <person name="Mannisto M.K."/>
            <person name="Kerkhof L.J."/>
            <person name="Haggblom M."/>
        </authorList>
    </citation>
    <scope>NUCLEOTIDE SEQUENCE</scope>
    <source>
        <strain evidence="2">M8UP39</strain>
    </source>
</reference>
<proteinExistence type="predicted"/>
<feature type="signal peptide" evidence="1">
    <location>
        <begin position="1"/>
        <end position="30"/>
    </location>
</feature>
<keyword evidence="1" id="KW-0732">Signal</keyword>
<sequence>MGAQRIFHPPLPTVAFIVLALFLHCPQSGAQQIPTSPASPDRLDRNAFRTLFRQSITYEKLADEAEASHDPKPYFRRLLAVRFQLSDVDSANLKRLSLAYQGEIDPIHARVVEIITRFHARFPYGVIGPGEDPNPPTELKTLEQQEDAVTLRYRDLLRNSMREEAFKKLHATILESFGKPL</sequence>
<accession>A0AAU7Z582</accession>
<dbReference type="KEGG" id="tgi:RBB81_09370"/>
<dbReference type="EMBL" id="CP132938">
    <property type="protein sequence ID" value="XCB24115.1"/>
    <property type="molecule type" value="Genomic_DNA"/>
</dbReference>
<feature type="chain" id="PRO_5043862847" evidence="1">
    <location>
        <begin position="31"/>
        <end position="181"/>
    </location>
</feature>
<evidence type="ECO:0000256" key="1">
    <source>
        <dbReference type="SAM" id="SignalP"/>
    </source>
</evidence>